<keyword evidence="7" id="KW-0648">Protein biosynthesis</keyword>
<evidence type="ECO:0000256" key="2">
    <source>
        <dbReference type="ARBA" id="ARBA00005726"/>
    </source>
</evidence>
<gene>
    <name evidence="7" type="primary">TH1L_0</name>
    <name evidence="7" type="ORF">g.3732</name>
</gene>
<dbReference type="GO" id="GO:0034244">
    <property type="term" value="P:negative regulation of transcription elongation by RNA polymerase II"/>
    <property type="evidence" value="ECO:0007669"/>
    <property type="project" value="TreeGrafter"/>
</dbReference>
<evidence type="ECO:0000256" key="4">
    <source>
        <dbReference type="ARBA" id="ARBA00023015"/>
    </source>
</evidence>
<dbReference type="InterPro" id="IPR006942">
    <property type="entry name" value="TH1"/>
</dbReference>
<evidence type="ECO:0000256" key="1">
    <source>
        <dbReference type="ARBA" id="ARBA00004123"/>
    </source>
</evidence>
<comment type="subcellular location">
    <subcellularLocation>
        <location evidence="1">Nucleus</location>
    </subcellularLocation>
</comment>
<sequence length="556" mass="63921">MASTREECLKNMSQPDSIMEPSIFNHMKRFLQAGGKLSDAVDVLANNYQATAEMINLTAEWLIKTGMEVHEVQQLVEDHLKQMIIKHFDPKKADKIFADDNEENQTPAWLTEIIGHPSWRGLIYKLAEMYPDCMMLQFTIKLISDAGFQGEITSISTASQQLDVFARILKTLTTYILSGCPDDHEDTEKVMTEFCRMVCHGEHTYLYSQAILYLLAKDCKGSANIKRLSQEVAKYAQEKRLDATPITMSLMGTAAYPKVYSALSSMLSRNYLNPADITILFKEYQLQDPPPVSLIRVPLFLDLILDSLFKPGSRINPEHRPKYIYLLAYAVSVVEQSKKGSRRAINKEHLTYTSSALDKVATICLEKKGSMELLSEVSTLYQYVKIPVVAMGILVWVKYTVSEPSYFKLTTDHTPIHLALLDEISIHHNTLHEKVLELLIQLMNIEPEDMEVLQQLQIKRVIIDRMVHLVSRNYVIPIIKHMRRCWQKQDMDVSLIRYFVTEMLEIIEPPYSQEFVHLLLPMIEASEITGNLKTENRDHYQLVESFIEYCRTNALQ</sequence>
<keyword evidence="5" id="KW-0804">Transcription</keyword>
<evidence type="ECO:0000256" key="3">
    <source>
        <dbReference type="ARBA" id="ARBA00022491"/>
    </source>
</evidence>
<dbReference type="Pfam" id="PF04858">
    <property type="entry name" value="TH1"/>
    <property type="match status" value="1"/>
</dbReference>
<evidence type="ECO:0000256" key="6">
    <source>
        <dbReference type="ARBA" id="ARBA00023242"/>
    </source>
</evidence>
<comment type="similarity">
    <text evidence="2">Belongs to the NELF-D family.</text>
</comment>
<keyword evidence="6" id="KW-0539">Nucleus</keyword>
<organism evidence="7">
    <name type="scientific">Aceria tosichella</name>
    <name type="common">wheat curl mite</name>
    <dbReference type="NCBI Taxonomy" id="561515"/>
    <lineage>
        <taxon>Eukaryota</taxon>
        <taxon>Metazoa</taxon>
        <taxon>Ecdysozoa</taxon>
        <taxon>Arthropoda</taxon>
        <taxon>Chelicerata</taxon>
        <taxon>Arachnida</taxon>
        <taxon>Acari</taxon>
        <taxon>Acariformes</taxon>
        <taxon>Trombidiformes</taxon>
        <taxon>Prostigmata</taxon>
        <taxon>Eupodina</taxon>
        <taxon>Eriophyoidea</taxon>
        <taxon>Eriophyidae</taxon>
        <taxon>Eriophyinae</taxon>
        <taxon>Aceriini</taxon>
        <taxon>Aceria</taxon>
    </lineage>
</organism>
<keyword evidence="7" id="KW-0251">Elongation factor</keyword>
<evidence type="ECO:0000256" key="5">
    <source>
        <dbReference type="ARBA" id="ARBA00023163"/>
    </source>
</evidence>
<accession>A0A6G1SG95</accession>
<protein>
    <submittedName>
        <fullName evidence="7">Negative elongation factor C/D</fullName>
    </submittedName>
</protein>
<dbReference type="PANTHER" id="PTHR12144:SF0">
    <property type="entry name" value="NEGATIVE ELONGATION FACTOR C_D"/>
    <property type="match status" value="1"/>
</dbReference>
<evidence type="ECO:0000313" key="7">
    <source>
        <dbReference type="EMBL" id="MDE49389.1"/>
    </source>
</evidence>
<keyword evidence="4" id="KW-0805">Transcription regulation</keyword>
<dbReference type="GO" id="GO:0003723">
    <property type="term" value="F:RNA binding"/>
    <property type="evidence" value="ECO:0007669"/>
    <property type="project" value="TreeGrafter"/>
</dbReference>
<proteinExistence type="inferred from homology"/>
<reference evidence="7" key="1">
    <citation type="submission" date="2018-10" db="EMBL/GenBank/DDBJ databases">
        <title>Transcriptome assembly of Aceria tosichella (Wheat curl mite) Type 2.</title>
        <authorList>
            <person name="Scully E.D."/>
            <person name="Geib S.M."/>
            <person name="Palmer N.A."/>
            <person name="Gupta A.K."/>
            <person name="Sarath G."/>
            <person name="Tatineni S."/>
        </authorList>
    </citation>
    <scope>NUCLEOTIDE SEQUENCE</scope>
    <source>
        <strain evidence="7">LincolnNE</strain>
    </source>
</reference>
<dbReference type="PANTHER" id="PTHR12144">
    <property type="entry name" value="NEGATIVE ELONGATION FACTOR D"/>
    <property type="match status" value="1"/>
</dbReference>
<dbReference type="AlphaFoldDB" id="A0A6G1SG95"/>
<name>A0A6G1SG95_9ACAR</name>
<dbReference type="EMBL" id="GGYP01004618">
    <property type="protein sequence ID" value="MDE49389.1"/>
    <property type="molecule type" value="Transcribed_RNA"/>
</dbReference>
<dbReference type="GO" id="GO:0003746">
    <property type="term" value="F:translation elongation factor activity"/>
    <property type="evidence" value="ECO:0007669"/>
    <property type="project" value="UniProtKB-KW"/>
</dbReference>
<keyword evidence="3" id="KW-0678">Repressor</keyword>
<dbReference type="GO" id="GO:0032021">
    <property type="term" value="C:NELF complex"/>
    <property type="evidence" value="ECO:0007669"/>
    <property type="project" value="TreeGrafter"/>
</dbReference>